<dbReference type="Gene3D" id="1.25.40.10">
    <property type="entry name" value="Tetratricopeptide repeat domain"/>
    <property type="match status" value="1"/>
</dbReference>
<dbReference type="EMBL" id="CP075869">
    <property type="protein sequence ID" value="QYT03732.1"/>
    <property type="molecule type" value="Genomic_DNA"/>
</dbReference>
<keyword evidence="2" id="KW-1185">Reference proteome</keyword>
<sequence>MANEIMSADYNVSSNAFGSNTQIHQGDTTVIHNYSSNASRKAHFMLPFPPNENIVCRPEIVAKVDKLLARSKGGHYCGAALWGLGGSGKTQIALDYAYRRSHEDPACDIFWVHADNKTSFTRDYQRIARHLDLDYKVNGEELFVTVCHRIRSLQRWLLILDNADDLALFGIGVGGQIKSLFEYIPHGPGGTVLWTSRDEQIVSLVGSLRGVQISHMRIEEAESLLAMTKRDDIGADEIQEAKLLLQELQWLPLAISQAGSYMRRTSTPIKKYLSKLLEGKSRWDMLKQSQHDRHRRPNVSNSVLETWNISISHIRKESDITYKVLHTIAYLDTEKIPLSFILAASNDNKLEQETPSHSEEEVLKMIIPRLKDFSFISERKEENCDEPSFDMHKLVQYAIRYQLKTDDFTLETYFATAALRVVTSLFPKEITIETMRLCDKYATHAIRVSCWADLSENVTTTSSFLTDLTKYFVYCGAKRKGEYMAKRAFDLLNNNTGETHPLNMIGVLHNVIYMNINQERWEEAERMTLGTVAGLEQVFGENNIFAIATSGILVSIYRYQGRYKEAEELQIKLLHYRQKHYGWEEKWTIDAMAELASIYKDQKRYDEAKKLKIKTLALYSEVLGERHPKTFQAMGSLAETYILAGNSKEAEELDLKLLSLGQEFPWEEYPRGLDFETLVITFSALRLTSKTRSIQKRILSLLQKSLGDRNRFTICAMASLAVSYLYEEDSELRSKGVELSLKAVALMREGDRHSQKKVCQPVQALQTAGNAVT</sequence>
<dbReference type="Proteomes" id="UP000826661">
    <property type="component" value="Chromosome VI"/>
</dbReference>
<dbReference type="AlphaFoldDB" id="A0A8G0LK15"/>
<accession>A0A8G0LK15</accession>
<reference evidence="1 2" key="1">
    <citation type="journal article" date="2021" name="BMC Genomics">
        <title>Telomere-to-telomere genome assembly of asparaginase-producing Trichoderma simmonsii.</title>
        <authorList>
            <person name="Chung D."/>
            <person name="Kwon Y.M."/>
            <person name="Yang Y."/>
        </authorList>
    </citation>
    <scope>NUCLEOTIDE SEQUENCE [LARGE SCALE GENOMIC DNA]</scope>
    <source>
        <strain evidence="1 2">GH-Sj1</strain>
    </source>
</reference>
<dbReference type="InterPro" id="IPR053137">
    <property type="entry name" value="NLR-like"/>
</dbReference>
<dbReference type="PANTHER" id="PTHR46082:SF6">
    <property type="entry name" value="AAA+ ATPASE DOMAIN-CONTAINING PROTEIN-RELATED"/>
    <property type="match status" value="1"/>
</dbReference>
<evidence type="ECO:0000313" key="1">
    <source>
        <dbReference type="EMBL" id="QYT03732.1"/>
    </source>
</evidence>
<organism evidence="1 2">
    <name type="scientific">Trichoderma simmonsii</name>
    <dbReference type="NCBI Taxonomy" id="1491479"/>
    <lineage>
        <taxon>Eukaryota</taxon>
        <taxon>Fungi</taxon>
        <taxon>Dikarya</taxon>
        <taxon>Ascomycota</taxon>
        <taxon>Pezizomycotina</taxon>
        <taxon>Sordariomycetes</taxon>
        <taxon>Hypocreomycetidae</taxon>
        <taxon>Hypocreales</taxon>
        <taxon>Hypocreaceae</taxon>
        <taxon>Trichoderma</taxon>
    </lineage>
</organism>
<dbReference type="Pfam" id="PF13424">
    <property type="entry name" value="TPR_12"/>
    <property type="match status" value="1"/>
</dbReference>
<dbReference type="GO" id="GO:0043531">
    <property type="term" value="F:ADP binding"/>
    <property type="evidence" value="ECO:0007669"/>
    <property type="project" value="InterPro"/>
</dbReference>
<dbReference type="SUPFAM" id="SSF48452">
    <property type="entry name" value="TPR-like"/>
    <property type="match status" value="1"/>
</dbReference>
<dbReference type="PANTHER" id="PTHR46082">
    <property type="entry name" value="ATP/GTP-BINDING PROTEIN-RELATED"/>
    <property type="match status" value="1"/>
</dbReference>
<protein>
    <submittedName>
        <fullName evidence="1">NB-ARC domain-containing protein</fullName>
    </submittedName>
</protein>
<name>A0A8G0LK15_9HYPO</name>
<dbReference type="InterPro" id="IPR011990">
    <property type="entry name" value="TPR-like_helical_dom_sf"/>
</dbReference>
<dbReference type="Gene3D" id="3.40.50.300">
    <property type="entry name" value="P-loop containing nucleotide triphosphate hydrolases"/>
    <property type="match status" value="1"/>
</dbReference>
<gene>
    <name evidence="1" type="ORF">H0G86_010681</name>
</gene>
<dbReference type="SUPFAM" id="SSF52540">
    <property type="entry name" value="P-loop containing nucleoside triphosphate hydrolases"/>
    <property type="match status" value="1"/>
</dbReference>
<evidence type="ECO:0000313" key="2">
    <source>
        <dbReference type="Proteomes" id="UP000826661"/>
    </source>
</evidence>
<proteinExistence type="predicted"/>
<dbReference type="Pfam" id="PF13374">
    <property type="entry name" value="TPR_10"/>
    <property type="match status" value="1"/>
</dbReference>
<dbReference type="InterPro" id="IPR027417">
    <property type="entry name" value="P-loop_NTPase"/>
</dbReference>